<proteinExistence type="predicted"/>
<evidence type="ECO:0000313" key="1">
    <source>
        <dbReference type="EMBL" id="KKN57921.1"/>
    </source>
</evidence>
<dbReference type="PROSITE" id="PS51257">
    <property type="entry name" value="PROKAR_LIPOPROTEIN"/>
    <property type="match status" value="1"/>
</dbReference>
<reference evidence="1" key="1">
    <citation type="journal article" date="2015" name="Nature">
        <title>Complex archaea that bridge the gap between prokaryotes and eukaryotes.</title>
        <authorList>
            <person name="Spang A."/>
            <person name="Saw J.H."/>
            <person name="Jorgensen S.L."/>
            <person name="Zaremba-Niedzwiedzka K."/>
            <person name="Martijn J."/>
            <person name="Lind A.E."/>
            <person name="van Eijk R."/>
            <person name="Schleper C."/>
            <person name="Guy L."/>
            <person name="Ettema T.J."/>
        </authorList>
    </citation>
    <scope>NUCLEOTIDE SEQUENCE</scope>
</reference>
<gene>
    <name evidence="1" type="ORF">LCGC14_0557520</name>
</gene>
<name>A0A0F9U9H9_9ZZZZ</name>
<protein>
    <recommendedName>
        <fullName evidence="2">Lipoprotein</fullName>
    </recommendedName>
</protein>
<evidence type="ECO:0008006" key="2">
    <source>
        <dbReference type="Google" id="ProtNLM"/>
    </source>
</evidence>
<organism evidence="1">
    <name type="scientific">marine sediment metagenome</name>
    <dbReference type="NCBI Taxonomy" id="412755"/>
    <lineage>
        <taxon>unclassified sequences</taxon>
        <taxon>metagenomes</taxon>
        <taxon>ecological metagenomes</taxon>
    </lineage>
</organism>
<sequence length="131" mass="14459">MKHFGWVVILILLVGCGGGGDGGGDGGQEEVTPGAIYMSFNAGVDYCEQNITFTGVDITPSNCCNRGAIYEVSEGTGMFQWQFRFSCRFQYGSTILRTRNSSVPFVRDAWGIDRIYQVYIEGQLLTYALLK</sequence>
<dbReference type="EMBL" id="LAZR01000783">
    <property type="protein sequence ID" value="KKN57921.1"/>
    <property type="molecule type" value="Genomic_DNA"/>
</dbReference>
<accession>A0A0F9U9H9</accession>
<dbReference type="AlphaFoldDB" id="A0A0F9U9H9"/>
<comment type="caution">
    <text evidence="1">The sequence shown here is derived from an EMBL/GenBank/DDBJ whole genome shotgun (WGS) entry which is preliminary data.</text>
</comment>